<keyword evidence="1" id="KW-0812">Transmembrane</keyword>
<comment type="caution">
    <text evidence="3">The sequence shown here is derived from an EMBL/GenBank/DDBJ whole genome shotgun (WGS) entry which is preliminary data.</text>
</comment>
<accession>A0AAW2MZK3</accession>
<keyword evidence="1" id="KW-0472">Membrane</keyword>
<dbReference type="PANTHER" id="PTHR11439">
    <property type="entry name" value="GAG-POL-RELATED RETROTRANSPOSON"/>
    <property type="match status" value="1"/>
</dbReference>
<proteinExistence type="predicted"/>
<dbReference type="EMBL" id="JACGWJ010000021">
    <property type="protein sequence ID" value="KAL0336727.1"/>
    <property type="molecule type" value="Genomic_DNA"/>
</dbReference>
<reference evidence="3" key="1">
    <citation type="submission" date="2020-06" db="EMBL/GenBank/DDBJ databases">
        <authorList>
            <person name="Li T."/>
            <person name="Hu X."/>
            <person name="Zhang T."/>
            <person name="Song X."/>
            <person name="Zhang H."/>
            <person name="Dai N."/>
            <person name="Sheng W."/>
            <person name="Hou X."/>
            <person name="Wei L."/>
        </authorList>
    </citation>
    <scope>NUCLEOTIDE SEQUENCE</scope>
    <source>
        <strain evidence="3">G02</strain>
        <tissue evidence="3">Leaf</tissue>
    </source>
</reference>
<dbReference type="AlphaFoldDB" id="A0AAW2MZK3"/>
<feature type="transmembrane region" description="Helical" evidence="1">
    <location>
        <begin position="216"/>
        <end position="234"/>
    </location>
</feature>
<feature type="domain" description="Reverse transcriptase Ty1/copia-type" evidence="2">
    <location>
        <begin position="1"/>
        <end position="143"/>
    </location>
</feature>
<name>A0AAW2MZK3_SESRA</name>
<protein>
    <submittedName>
        <fullName evidence="3">Retrovirus-related Pol polyprotein from transposon RE1</fullName>
    </submittedName>
</protein>
<dbReference type="Pfam" id="PF07727">
    <property type="entry name" value="RVT_2"/>
    <property type="match status" value="1"/>
</dbReference>
<organism evidence="3">
    <name type="scientific">Sesamum radiatum</name>
    <name type="common">Black benniseed</name>
    <dbReference type="NCBI Taxonomy" id="300843"/>
    <lineage>
        <taxon>Eukaryota</taxon>
        <taxon>Viridiplantae</taxon>
        <taxon>Streptophyta</taxon>
        <taxon>Embryophyta</taxon>
        <taxon>Tracheophyta</taxon>
        <taxon>Spermatophyta</taxon>
        <taxon>Magnoliopsida</taxon>
        <taxon>eudicotyledons</taxon>
        <taxon>Gunneridae</taxon>
        <taxon>Pentapetalae</taxon>
        <taxon>asterids</taxon>
        <taxon>lamiids</taxon>
        <taxon>Lamiales</taxon>
        <taxon>Pedaliaceae</taxon>
        <taxon>Sesamum</taxon>
    </lineage>
</organism>
<evidence type="ECO:0000259" key="2">
    <source>
        <dbReference type="Pfam" id="PF07727"/>
    </source>
</evidence>
<sequence length="294" mass="33252">MEPPEGYQVPQGSVCKLIKSSYGLKQASRKWNEELIEKIESFGFTQSKHDYCLFTKQTDAGLISLLLYVDDILVAGPSDSHIIEVKRYLDNLFTIKDLGEAKYFLGLEIARTSQGLKVTQTKYVTDLINDMGLARAKTTTTPLPVGVKFTAKAGGALSNPSQYRRLIGRVLYLGYTRPDISHATQQLSQFIQRLCQQQWEAVVHFGSLLEGSLSTGLFFLTGYCLFLGSAPVSWKMKKQATVSRSTAEAEYRKNVNAVLWTIHYFESENSVVPRSRYLKTDRSPRFHRYYSVNT</sequence>
<dbReference type="PANTHER" id="PTHR11439:SF470">
    <property type="entry name" value="CYSTEINE-RICH RLK (RECEPTOR-LIKE PROTEIN KINASE) 8"/>
    <property type="match status" value="1"/>
</dbReference>
<gene>
    <name evidence="3" type="ORF">Sradi_4884600</name>
</gene>
<dbReference type="InterPro" id="IPR043502">
    <property type="entry name" value="DNA/RNA_pol_sf"/>
</dbReference>
<keyword evidence="1" id="KW-1133">Transmembrane helix</keyword>
<evidence type="ECO:0000313" key="3">
    <source>
        <dbReference type="EMBL" id="KAL0336727.1"/>
    </source>
</evidence>
<reference evidence="3" key="2">
    <citation type="journal article" date="2024" name="Plant">
        <title>Genomic evolution and insights into agronomic trait innovations of Sesamum species.</title>
        <authorList>
            <person name="Miao H."/>
            <person name="Wang L."/>
            <person name="Qu L."/>
            <person name="Liu H."/>
            <person name="Sun Y."/>
            <person name="Le M."/>
            <person name="Wang Q."/>
            <person name="Wei S."/>
            <person name="Zheng Y."/>
            <person name="Lin W."/>
            <person name="Duan Y."/>
            <person name="Cao H."/>
            <person name="Xiong S."/>
            <person name="Wang X."/>
            <person name="Wei L."/>
            <person name="Li C."/>
            <person name="Ma Q."/>
            <person name="Ju M."/>
            <person name="Zhao R."/>
            <person name="Li G."/>
            <person name="Mu C."/>
            <person name="Tian Q."/>
            <person name="Mei H."/>
            <person name="Zhang T."/>
            <person name="Gao T."/>
            <person name="Zhang H."/>
        </authorList>
    </citation>
    <scope>NUCLEOTIDE SEQUENCE</scope>
    <source>
        <strain evidence="3">G02</strain>
    </source>
</reference>
<evidence type="ECO:0000256" key="1">
    <source>
        <dbReference type="SAM" id="Phobius"/>
    </source>
</evidence>
<dbReference type="SUPFAM" id="SSF56672">
    <property type="entry name" value="DNA/RNA polymerases"/>
    <property type="match status" value="1"/>
</dbReference>
<dbReference type="InterPro" id="IPR013103">
    <property type="entry name" value="RVT_2"/>
</dbReference>